<evidence type="ECO:0000256" key="1">
    <source>
        <dbReference type="SAM" id="Coils"/>
    </source>
</evidence>
<organism evidence="2 3">
    <name type="scientific">Actinomadura viridis</name>
    <dbReference type="NCBI Taxonomy" id="58110"/>
    <lineage>
        <taxon>Bacteria</taxon>
        <taxon>Bacillati</taxon>
        <taxon>Actinomycetota</taxon>
        <taxon>Actinomycetes</taxon>
        <taxon>Streptosporangiales</taxon>
        <taxon>Thermomonosporaceae</taxon>
        <taxon>Actinomadura</taxon>
    </lineage>
</organism>
<proteinExistence type="predicted"/>
<evidence type="ECO:0000313" key="3">
    <source>
        <dbReference type="Proteomes" id="UP000614047"/>
    </source>
</evidence>
<dbReference type="AlphaFoldDB" id="A0A931DIE7"/>
<feature type="coiled-coil region" evidence="1">
    <location>
        <begin position="56"/>
        <end position="139"/>
    </location>
</feature>
<dbReference type="EMBL" id="JADOUA010000001">
    <property type="protein sequence ID" value="MBG6089932.1"/>
    <property type="molecule type" value="Genomic_DNA"/>
</dbReference>
<sequence length="254" mass="27459">MSLHNRITVSLEAHYPVGDTGNECSCGEWNPATTEWHTHQATVAMAVVEPALLAAQVDATERADTLAARLEEAEADAKSARQNAQDWHEVAEAREKRAEQAEDQLRNAEQAYTALRERAEAAEAARARWQKRGEQAEATVERVRALAQAAKDPQDRSLSRQFGGAPWPASVPADDVLAALDEPGEVTVAIRVDDSEFRAAVDQGAAVLERVREAETIHRVAHPSPVGGCPACHILSALDARPVARGAQTTEETP</sequence>
<accession>A0A931DIE7</accession>
<reference evidence="2" key="1">
    <citation type="submission" date="2020-11" db="EMBL/GenBank/DDBJ databases">
        <title>Sequencing the genomes of 1000 actinobacteria strains.</title>
        <authorList>
            <person name="Klenk H.-P."/>
        </authorList>
    </citation>
    <scope>NUCLEOTIDE SEQUENCE</scope>
    <source>
        <strain evidence="2">DSM 43175</strain>
    </source>
</reference>
<keyword evidence="3" id="KW-1185">Reference proteome</keyword>
<evidence type="ECO:0000313" key="2">
    <source>
        <dbReference type="EMBL" id="MBG6089932.1"/>
    </source>
</evidence>
<comment type="caution">
    <text evidence="2">The sequence shown here is derived from an EMBL/GenBank/DDBJ whole genome shotgun (WGS) entry which is preliminary data.</text>
</comment>
<gene>
    <name evidence="2" type="ORF">IW256_004045</name>
</gene>
<dbReference type="RefSeq" id="WP_197012469.1">
    <property type="nucleotide sequence ID" value="NZ_BAABES010000010.1"/>
</dbReference>
<keyword evidence="1" id="KW-0175">Coiled coil</keyword>
<protein>
    <submittedName>
        <fullName evidence="2">Uncharacterized protein</fullName>
    </submittedName>
</protein>
<dbReference type="Proteomes" id="UP000614047">
    <property type="component" value="Unassembled WGS sequence"/>
</dbReference>
<name>A0A931DIE7_9ACTN</name>